<reference evidence="2" key="1">
    <citation type="journal article" date="2024" name="Antonie Van Leeuwenhoek">
        <title>Bradyrhizobium ontarionense sp. nov., a novel bacterial symbiont isolated from Aeschynomene indica (Indian jointvetch), harbours photosynthesis, nitrogen fixation and nitrous oxide (N2O) reductase genes.</title>
        <authorList>
            <person name="Bromfield E.S.P."/>
            <person name="Cloutier S."/>
        </authorList>
    </citation>
    <scope>NUCLEOTIDE SEQUENCE</scope>
    <source>
        <strain evidence="2">A19</strain>
    </source>
</reference>
<dbReference type="Pfam" id="PF05016">
    <property type="entry name" value="ParE_toxin"/>
    <property type="match status" value="1"/>
</dbReference>
<proteinExistence type="predicted"/>
<evidence type="ECO:0000313" key="2">
    <source>
        <dbReference type="EMBL" id="UFZ01897.1"/>
    </source>
</evidence>
<dbReference type="RefSeq" id="WP_231317690.1">
    <property type="nucleotide sequence ID" value="NZ_CP088156.1"/>
</dbReference>
<accession>A0ABY3R576</accession>
<dbReference type="Proteomes" id="UP001431010">
    <property type="component" value="Chromosome"/>
</dbReference>
<dbReference type="InterPro" id="IPR035093">
    <property type="entry name" value="RelE/ParE_toxin_dom_sf"/>
</dbReference>
<keyword evidence="3" id="KW-1185">Reference proteome</keyword>
<dbReference type="InterPro" id="IPR007712">
    <property type="entry name" value="RelE/ParE_toxin"/>
</dbReference>
<dbReference type="EMBL" id="CP088156">
    <property type="protein sequence ID" value="UFZ01897.1"/>
    <property type="molecule type" value="Genomic_DNA"/>
</dbReference>
<dbReference type="Gene3D" id="3.30.2310.20">
    <property type="entry name" value="RelE-like"/>
    <property type="match status" value="1"/>
</dbReference>
<evidence type="ECO:0000256" key="1">
    <source>
        <dbReference type="ARBA" id="ARBA00022649"/>
    </source>
</evidence>
<gene>
    <name evidence="2" type="ORF">LQG66_21545</name>
</gene>
<sequence length="102" mass="11564">MAHKVVFRDEANAELTALYDYIADNSSPAVAIAYVRRLHDACMALAHFPERGTRRDDILKGLRTIGFERRVTIAFRVLKAHVEIVTVAYGGRSFESELKRND</sequence>
<keyword evidence="1" id="KW-1277">Toxin-antitoxin system</keyword>
<organism evidence="2 3">
    <name type="scientific">Bradyrhizobium ontarionense</name>
    <dbReference type="NCBI Taxonomy" id="2898149"/>
    <lineage>
        <taxon>Bacteria</taxon>
        <taxon>Pseudomonadati</taxon>
        <taxon>Pseudomonadota</taxon>
        <taxon>Alphaproteobacteria</taxon>
        <taxon>Hyphomicrobiales</taxon>
        <taxon>Nitrobacteraceae</taxon>
        <taxon>Bradyrhizobium</taxon>
    </lineage>
</organism>
<evidence type="ECO:0000313" key="3">
    <source>
        <dbReference type="Proteomes" id="UP001431010"/>
    </source>
</evidence>
<name>A0ABY3R576_9BRAD</name>
<protein>
    <submittedName>
        <fullName evidence="2">Type II toxin-antitoxin system RelE/ParE family toxin</fullName>
    </submittedName>
</protein>